<keyword evidence="2" id="KW-0472">Membrane</keyword>
<evidence type="ECO:0000313" key="4">
    <source>
        <dbReference type="Proteomes" id="UP001597120"/>
    </source>
</evidence>
<feature type="region of interest" description="Disordered" evidence="1">
    <location>
        <begin position="233"/>
        <end position="252"/>
    </location>
</feature>
<keyword evidence="2" id="KW-1133">Transmembrane helix</keyword>
<proteinExistence type="predicted"/>
<evidence type="ECO:0000256" key="2">
    <source>
        <dbReference type="SAM" id="Phobius"/>
    </source>
</evidence>
<organism evidence="3 4">
    <name type="scientific">Paenibacillus residui</name>
    <dbReference type="NCBI Taxonomy" id="629724"/>
    <lineage>
        <taxon>Bacteria</taxon>
        <taxon>Bacillati</taxon>
        <taxon>Bacillota</taxon>
        <taxon>Bacilli</taxon>
        <taxon>Bacillales</taxon>
        <taxon>Paenibacillaceae</taxon>
        <taxon>Paenibacillus</taxon>
    </lineage>
</organism>
<sequence length="252" mass="27724">MQWLSGWLKELILLILIATFADLILPNNSLQRYVKTVIGLFLILVLLSPVVRLLQNQWDANRMMRAAEALQTESGRRGIPSLESITREAEKLAASNERQAVAILETRLAEEVKKDLIENTTERVESVQITAGQDSEGKLTIERMNIVLALVKPKDESSKDAIPAAGGRKIDIEPVRPIEPVEPVKPVIIGRDSPPEAEGATGTSGGGRSAELESRRETVIRYLHTQWQIGPGQIHLTFGGRPEGTNGNRTKG</sequence>
<feature type="region of interest" description="Disordered" evidence="1">
    <location>
        <begin position="186"/>
        <end position="213"/>
    </location>
</feature>
<gene>
    <name evidence="3" type="primary">spoIIIAF</name>
    <name evidence="3" type="ORF">ACFQ03_23605</name>
</gene>
<name>A0ABW3DF23_9BACL</name>
<dbReference type="Proteomes" id="UP001597120">
    <property type="component" value="Unassembled WGS sequence"/>
</dbReference>
<dbReference type="EMBL" id="JBHTIU010000100">
    <property type="protein sequence ID" value="MFD0872108.1"/>
    <property type="molecule type" value="Genomic_DNA"/>
</dbReference>
<comment type="caution">
    <text evidence="3">The sequence shown here is derived from an EMBL/GenBank/DDBJ whole genome shotgun (WGS) entry which is preliminary data.</text>
</comment>
<dbReference type="NCBIfam" id="TIGR02896">
    <property type="entry name" value="spore_III_AF"/>
    <property type="match status" value="1"/>
</dbReference>
<reference evidence="4" key="1">
    <citation type="journal article" date="2019" name="Int. J. Syst. Evol. Microbiol.">
        <title>The Global Catalogue of Microorganisms (GCM) 10K type strain sequencing project: providing services to taxonomists for standard genome sequencing and annotation.</title>
        <authorList>
            <consortium name="The Broad Institute Genomics Platform"/>
            <consortium name="The Broad Institute Genome Sequencing Center for Infectious Disease"/>
            <person name="Wu L."/>
            <person name="Ma J."/>
        </authorList>
    </citation>
    <scope>NUCLEOTIDE SEQUENCE [LARGE SCALE GENOMIC DNA]</scope>
    <source>
        <strain evidence="4">CCUG 57263</strain>
    </source>
</reference>
<dbReference type="InterPro" id="IPR014245">
    <property type="entry name" value="Spore_III_AF"/>
</dbReference>
<accession>A0ABW3DF23</accession>
<feature type="transmembrane region" description="Helical" evidence="2">
    <location>
        <begin position="7"/>
        <end position="25"/>
    </location>
</feature>
<keyword evidence="2" id="KW-0812">Transmembrane</keyword>
<protein>
    <submittedName>
        <fullName evidence="3">Stage III sporulation protein AF</fullName>
    </submittedName>
</protein>
<keyword evidence="4" id="KW-1185">Reference proteome</keyword>
<evidence type="ECO:0000256" key="1">
    <source>
        <dbReference type="SAM" id="MobiDB-lite"/>
    </source>
</evidence>
<feature type="transmembrane region" description="Helical" evidence="2">
    <location>
        <begin position="37"/>
        <end position="55"/>
    </location>
</feature>
<dbReference type="Pfam" id="PF09581">
    <property type="entry name" value="Spore_III_AF"/>
    <property type="match status" value="1"/>
</dbReference>
<dbReference type="RefSeq" id="WP_144935681.1">
    <property type="nucleotide sequence ID" value="NZ_JBHTIU010000100.1"/>
</dbReference>
<evidence type="ECO:0000313" key="3">
    <source>
        <dbReference type="EMBL" id="MFD0872108.1"/>
    </source>
</evidence>